<dbReference type="PATRIC" id="fig|571915.4.peg.2485"/>
<sequence length="610" mass="65851">MQEVSTPADYTIGESDTCLTALLAGAKARPYGVMFTRPKNFEWVNVTSAEFIAEVYEVAKGFIANGVQQGDRIALLSETRYEWSLLDYAIWAAGAVSVPIYGSSSLSQVEWIIEDSGAVFAVTETRDHTELMKNLVLGDDGKPLLSTSTSQLRRVLEINSSAINTLKFEGRPISDEEVDARIAATRSADLASLVYTSGTTGRPKGCRLTHANWLSEVYGLLTNPIGGIAVPGSRVLTFLPLAHVLSRAVSLAVAIGGATQSHWSDFSTLGVEFQRARPNLILGVPRVFEKVRNSAAANAAEAGAVKATLFAAAEKTAIDYSRALDTAEGPSRALKLKHTTFDKLVYSKIRAAMGNSVKYAISGGSAMSPDIMHFFRGIGTPVYEGYGLTETSAAATVDFADQKIGTVGPPIGGTSVRINEDSEILIKGNTVFDGYWNNDEATNESFDGEGWFNTGDLGELLESGHLVITGRKKDLIVTAGGKNVSPGPLEDSLRSHPLISQAMVVGDGKPFIGLLVTLDEEAIKRWKLNRNIPESRTIAELATDPVLRAEIQDAINSANSTVSHAEAIKKFQILDRDLTEEADELTPTMKVKRNVVARRYADAIDQLYKR</sequence>
<dbReference type="InterPro" id="IPR045851">
    <property type="entry name" value="AMP-bd_C_sf"/>
</dbReference>
<evidence type="ECO:0000313" key="9">
    <source>
        <dbReference type="Proteomes" id="UP000035199"/>
    </source>
</evidence>
<dbReference type="Gene3D" id="3.30.300.30">
    <property type="match status" value="1"/>
</dbReference>
<dbReference type="EMBL" id="CP011542">
    <property type="protein sequence ID" value="AKK06638.1"/>
    <property type="molecule type" value="Genomic_DNA"/>
</dbReference>
<dbReference type="PROSITE" id="PS00455">
    <property type="entry name" value="AMP_BINDING"/>
    <property type="match status" value="1"/>
</dbReference>
<evidence type="ECO:0000313" key="8">
    <source>
        <dbReference type="EMBL" id="AKK06638.1"/>
    </source>
</evidence>
<dbReference type="CDD" id="cd05907">
    <property type="entry name" value="VL_LC_FACS_like"/>
    <property type="match status" value="1"/>
</dbReference>
<organism evidence="8 9">
    <name type="scientific">Corynebacterium mustelae</name>
    <dbReference type="NCBI Taxonomy" id="571915"/>
    <lineage>
        <taxon>Bacteria</taxon>
        <taxon>Bacillati</taxon>
        <taxon>Actinomycetota</taxon>
        <taxon>Actinomycetes</taxon>
        <taxon>Mycobacteriales</taxon>
        <taxon>Corynebacteriaceae</taxon>
        <taxon>Corynebacterium</taxon>
    </lineage>
</organism>
<dbReference type="KEGG" id="cmv:CMUST_11635"/>
<reference evidence="9" key="2">
    <citation type="submission" date="2015-05" db="EMBL/GenBank/DDBJ databases">
        <title>Complete genome sequence of Corynebacterium mustelae DSM 45274, isolated from various tissues of a male ferret with lethal sepsis.</title>
        <authorList>
            <person name="Ruckert C."/>
            <person name="Albersmeier A."/>
            <person name="Winkler A."/>
            <person name="Tauch A."/>
        </authorList>
    </citation>
    <scope>NUCLEOTIDE SEQUENCE [LARGE SCALE GENOMIC DNA]</scope>
    <source>
        <strain evidence="9">DSM 45274</strain>
    </source>
</reference>
<keyword evidence="9" id="KW-1185">Reference proteome</keyword>
<dbReference type="PANTHER" id="PTHR43272:SF32">
    <property type="entry name" value="AMP-DEPENDENT SYNTHETASE_LIGASE DOMAIN-CONTAINING PROTEIN"/>
    <property type="match status" value="1"/>
</dbReference>
<gene>
    <name evidence="8" type="primary">fadD15</name>
    <name evidence="8" type="ORF">CMUST_11635</name>
</gene>
<evidence type="ECO:0000256" key="1">
    <source>
        <dbReference type="ARBA" id="ARBA00006432"/>
    </source>
</evidence>
<dbReference type="STRING" id="571915.CMUST_11635"/>
<dbReference type="InterPro" id="IPR020845">
    <property type="entry name" value="AMP-binding_CS"/>
</dbReference>
<dbReference type="SUPFAM" id="SSF56801">
    <property type="entry name" value="Acetyl-CoA synthetase-like"/>
    <property type="match status" value="1"/>
</dbReference>
<name>A0A0G3H4A8_9CORY</name>
<comment type="catalytic activity">
    <reaction evidence="5">
        <text>a long-chain fatty acid + ATP + CoA = a long-chain fatty acyl-CoA + AMP + diphosphate</text>
        <dbReference type="Rhea" id="RHEA:15421"/>
        <dbReference type="ChEBI" id="CHEBI:30616"/>
        <dbReference type="ChEBI" id="CHEBI:33019"/>
        <dbReference type="ChEBI" id="CHEBI:57287"/>
        <dbReference type="ChEBI" id="CHEBI:57560"/>
        <dbReference type="ChEBI" id="CHEBI:83139"/>
        <dbReference type="ChEBI" id="CHEBI:456215"/>
        <dbReference type="EC" id="6.2.1.3"/>
    </reaction>
    <physiologicalReaction direction="left-to-right" evidence="5">
        <dbReference type="Rhea" id="RHEA:15422"/>
    </physiologicalReaction>
</comment>
<dbReference type="Pfam" id="PF00501">
    <property type="entry name" value="AMP-binding"/>
    <property type="match status" value="1"/>
</dbReference>
<protein>
    <recommendedName>
        <fullName evidence="6">Acyl-CoA synthetase</fullName>
    </recommendedName>
</protein>
<comment type="similarity">
    <text evidence="1">Belongs to the ATP-dependent AMP-binding enzyme family.</text>
</comment>
<accession>A0A0G3H4A8</accession>
<dbReference type="InterPro" id="IPR042099">
    <property type="entry name" value="ANL_N_sf"/>
</dbReference>
<dbReference type="GO" id="GO:0004467">
    <property type="term" value="F:long-chain fatty acid-CoA ligase activity"/>
    <property type="evidence" value="ECO:0007669"/>
    <property type="project" value="UniProtKB-EC"/>
</dbReference>
<reference evidence="8 9" key="1">
    <citation type="journal article" date="2015" name="Genome Announc.">
        <title>Complete Genome Sequence of the Type Strain Corynebacterium mustelae DSM 45274, Isolated from Various Tissues of a Male Ferret with Lethal Sepsis.</title>
        <authorList>
            <person name="Ruckert C."/>
            <person name="Eimer J."/>
            <person name="Winkler A."/>
            <person name="Tauch A."/>
        </authorList>
    </citation>
    <scope>NUCLEOTIDE SEQUENCE [LARGE SCALE GENOMIC DNA]</scope>
    <source>
        <strain evidence="8 9">DSM 45274</strain>
    </source>
</reference>
<evidence type="ECO:0000256" key="5">
    <source>
        <dbReference type="ARBA" id="ARBA00024484"/>
    </source>
</evidence>
<dbReference type="InterPro" id="IPR000873">
    <property type="entry name" value="AMP-dep_synth/lig_dom"/>
</dbReference>
<dbReference type="Pfam" id="PF23562">
    <property type="entry name" value="AMP-binding_C_3"/>
    <property type="match status" value="1"/>
</dbReference>
<dbReference type="PANTHER" id="PTHR43272">
    <property type="entry name" value="LONG-CHAIN-FATTY-ACID--COA LIGASE"/>
    <property type="match status" value="1"/>
</dbReference>
<dbReference type="RefSeq" id="WP_047262627.1">
    <property type="nucleotide sequence ID" value="NZ_CP011542.1"/>
</dbReference>
<dbReference type="Gene3D" id="3.40.50.12780">
    <property type="entry name" value="N-terminal domain of ligase-like"/>
    <property type="match status" value="1"/>
</dbReference>
<dbReference type="Proteomes" id="UP000035199">
    <property type="component" value="Chromosome"/>
</dbReference>
<keyword evidence="4" id="KW-0443">Lipid metabolism</keyword>
<evidence type="ECO:0000256" key="6">
    <source>
        <dbReference type="ARBA" id="ARBA00032875"/>
    </source>
</evidence>
<evidence type="ECO:0000256" key="2">
    <source>
        <dbReference type="ARBA" id="ARBA00022598"/>
    </source>
</evidence>
<evidence type="ECO:0000256" key="3">
    <source>
        <dbReference type="ARBA" id="ARBA00022832"/>
    </source>
</evidence>
<dbReference type="GO" id="GO:0016020">
    <property type="term" value="C:membrane"/>
    <property type="evidence" value="ECO:0007669"/>
    <property type="project" value="TreeGrafter"/>
</dbReference>
<keyword evidence="3" id="KW-0276">Fatty acid metabolism</keyword>
<dbReference type="OrthoDB" id="9803968at2"/>
<feature type="domain" description="AMP-dependent synthetase/ligase" evidence="7">
    <location>
        <begin position="41"/>
        <end position="436"/>
    </location>
</feature>
<keyword evidence="2 8" id="KW-0436">Ligase</keyword>
<evidence type="ECO:0000259" key="7">
    <source>
        <dbReference type="Pfam" id="PF00501"/>
    </source>
</evidence>
<evidence type="ECO:0000256" key="4">
    <source>
        <dbReference type="ARBA" id="ARBA00023098"/>
    </source>
</evidence>
<dbReference type="AlphaFoldDB" id="A0A0G3H4A8"/>
<proteinExistence type="inferred from homology"/>